<evidence type="ECO:0000256" key="4">
    <source>
        <dbReference type="ARBA" id="ARBA00022737"/>
    </source>
</evidence>
<evidence type="ECO:0000256" key="5">
    <source>
        <dbReference type="ARBA" id="ARBA00022927"/>
    </source>
</evidence>
<evidence type="ECO:0000259" key="6">
    <source>
        <dbReference type="Pfam" id="PF25574"/>
    </source>
</evidence>
<keyword evidence="2" id="KW-0813">Transport</keyword>
<proteinExistence type="predicted"/>
<evidence type="ECO:0000256" key="1">
    <source>
        <dbReference type="ARBA" id="ARBA00004496"/>
    </source>
</evidence>
<accession>A0ABR2KTU3</accession>
<dbReference type="Gene3D" id="1.25.10.10">
    <property type="entry name" value="Leucine-rich Repeat Variant"/>
    <property type="match status" value="2"/>
</dbReference>
<dbReference type="InterPro" id="IPR058584">
    <property type="entry name" value="IMB1_TNPO1-like_TPR"/>
</dbReference>
<evidence type="ECO:0000313" key="7">
    <source>
        <dbReference type="EMBL" id="KAK8894540.1"/>
    </source>
</evidence>
<dbReference type="InterPro" id="IPR040122">
    <property type="entry name" value="Importin_beta"/>
</dbReference>
<dbReference type="PANTHER" id="PTHR10527">
    <property type="entry name" value="IMPORTIN BETA"/>
    <property type="match status" value="1"/>
</dbReference>
<dbReference type="InterPro" id="IPR011989">
    <property type="entry name" value="ARM-like"/>
</dbReference>
<dbReference type="SUPFAM" id="SSF48371">
    <property type="entry name" value="ARM repeat"/>
    <property type="match status" value="1"/>
</dbReference>
<feature type="domain" description="Importin subunit beta-1/Transportin-1-like TPR repeats" evidence="6">
    <location>
        <begin position="659"/>
        <end position="902"/>
    </location>
</feature>
<dbReference type="Pfam" id="PF25574">
    <property type="entry name" value="TPR_IMB1"/>
    <property type="match status" value="1"/>
</dbReference>
<dbReference type="Proteomes" id="UP001470230">
    <property type="component" value="Unassembled WGS sequence"/>
</dbReference>
<keyword evidence="4" id="KW-0677">Repeat</keyword>
<comment type="caution">
    <text evidence="7">The sequence shown here is derived from an EMBL/GenBank/DDBJ whole genome shotgun (WGS) entry which is preliminary data.</text>
</comment>
<dbReference type="InterPro" id="IPR016024">
    <property type="entry name" value="ARM-type_fold"/>
</dbReference>
<keyword evidence="8" id="KW-1185">Reference proteome</keyword>
<evidence type="ECO:0000256" key="2">
    <source>
        <dbReference type="ARBA" id="ARBA00022448"/>
    </source>
</evidence>
<evidence type="ECO:0000313" key="8">
    <source>
        <dbReference type="Proteomes" id="UP001470230"/>
    </source>
</evidence>
<gene>
    <name evidence="7" type="ORF">M9Y10_022974</name>
</gene>
<name>A0ABR2KTU3_9EUKA</name>
<dbReference type="EMBL" id="JAPFFF010000003">
    <property type="protein sequence ID" value="KAK8894540.1"/>
    <property type="molecule type" value="Genomic_DNA"/>
</dbReference>
<sequence>MNDELQNHIQQLLKIQSTDNDVRMEGESYIAHLRTNNPFDIFRLSCSILLLDEIPIIVIKLSYILINQNSIFLLNNWSKLNIEQQNTLRSATMRGLFYPDQAIRNLSSYSFCLVIQCGIDAFQQDILSSLAIPICNPKYPTCCTIGCFMALKELIAHNIFDGFNNVQDIPYYTETGRTIINAFGQIMSNPKVFDVPDFIEFLKCYSIILPFFRPFYNNQESRESFFNLLMNVFTFLDSNIHSSLYNLLFCFFKCFYEDIDKCMYSIFEITKNSLCMADNPEIIYPAVIFWQEIAEYEISIMQKYESSSNRASICYKRIIMLSAKNLVNIMMNIITKFAPIKLEQSTELQETVDLNSLCLYRDAADCLRLFSALTNDVFTALSSQFDEHKNSADWQDRFAAVYSLWCISNTEMHNIDVNVSEEFRDRIRWTLNNFYESKFNDIINLTKDPNQVVQISAFSILSVIFRLSYYIVMGYPFMKKISTLFNIHMNGLKRRLIITGENQEPFTDLIPSKICDIIHEIGSQVIKGKINSECIEAPARSNQPNNSNANDDEDKDIFKIVGCINARTPFSTYFFKFLRNLFNIFVFPAFQTKEFLLLQNKCTEAIAVTFSATPGEQVPYVLQSYLPIICSFMESNITLFASSKEDFANNNIGAPIRLVQLCIILTSIIEGCGTAIIEYSEPIFKNVRACLTLKHIPIHEEALLTLCQIVKYIGPRIVSFIEDMLTIFFISQDAHCDLIIERSTNLILLIFEKLESHTIIDPNRKKDIFDIFVKNLKNNDIHIRIRLLIINVFGKIIRIMAIAAEPFLPLFYEVLIHYQQIQFNLLLNDDAIAAPFLYSTVLNGYTNLIMASNGCPFIQEITANFDKIIHFLDIIKKNQQCLTFDVERSILNFVSAVLNNFDDMRRFDNKKKLMGLIHGRVIKQIFNIIRKDQEIYNNKETNVQLTDINNRLFNT</sequence>
<reference evidence="7 8" key="1">
    <citation type="submission" date="2024-04" db="EMBL/GenBank/DDBJ databases">
        <title>Tritrichomonas musculus Genome.</title>
        <authorList>
            <person name="Alves-Ferreira E."/>
            <person name="Grigg M."/>
            <person name="Lorenzi H."/>
            <person name="Galac M."/>
        </authorList>
    </citation>
    <scope>NUCLEOTIDE SEQUENCE [LARGE SCALE GENOMIC DNA]</scope>
    <source>
        <strain evidence="7 8">EAF2021</strain>
    </source>
</reference>
<keyword evidence="5" id="KW-0653">Protein transport</keyword>
<protein>
    <recommendedName>
        <fullName evidence="6">Importin subunit beta-1/Transportin-1-like TPR repeats domain-containing protein</fullName>
    </recommendedName>
</protein>
<keyword evidence="3" id="KW-0963">Cytoplasm</keyword>
<comment type="subcellular location">
    <subcellularLocation>
        <location evidence="1">Cytoplasm</location>
    </subcellularLocation>
</comment>
<evidence type="ECO:0000256" key="3">
    <source>
        <dbReference type="ARBA" id="ARBA00022490"/>
    </source>
</evidence>
<organism evidence="7 8">
    <name type="scientific">Tritrichomonas musculus</name>
    <dbReference type="NCBI Taxonomy" id="1915356"/>
    <lineage>
        <taxon>Eukaryota</taxon>
        <taxon>Metamonada</taxon>
        <taxon>Parabasalia</taxon>
        <taxon>Tritrichomonadida</taxon>
        <taxon>Tritrichomonadidae</taxon>
        <taxon>Tritrichomonas</taxon>
    </lineage>
</organism>